<dbReference type="Proteomes" id="UP000008311">
    <property type="component" value="Unassembled WGS sequence"/>
</dbReference>
<dbReference type="GO" id="GO:0004252">
    <property type="term" value="F:serine-type endopeptidase activity"/>
    <property type="evidence" value="ECO:0007669"/>
    <property type="project" value="InterPro"/>
</dbReference>
<protein>
    <recommendedName>
        <fullName evidence="1">Peptidase S8/S53 domain-containing protein</fullName>
    </recommendedName>
</protein>
<dbReference type="InterPro" id="IPR036852">
    <property type="entry name" value="Peptidase_S8/S53_dom_sf"/>
</dbReference>
<evidence type="ECO:0000313" key="3">
    <source>
        <dbReference type="Proteomes" id="UP000008311"/>
    </source>
</evidence>
<dbReference type="InterPro" id="IPR034074">
    <property type="entry name" value="Y4bN_pept_dom"/>
</dbReference>
<name>B9TD44_RICCO</name>
<dbReference type="CDD" id="cd04847">
    <property type="entry name" value="Peptidases_S8_Subtilisin_like_2"/>
    <property type="match status" value="1"/>
</dbReference>
<organism evidence="2 3">
    <name type="scientific">Ricinus communis</name>
    <name type="common">Castor bean</name>
    <dbReference type="NCBI Taxonomy" id="3988"/>
    <lineage>
        <taxon>Eukaryota</taxon>
        <taxon>Viridiplantae</taxon>
        <taxon>Streptophyta</taxon>
        <taxon>Embryophyta</taxon>
        <taxon>Tracheophyta</taxon>
        <taxon>Spermatophyta</taxon>
        <taxon>Magnoliopsida</taxon>
        <taxon>eudicotyledons</taxon>
        <taxon>Gunneridae</taxon>
        <taxon>Pentapetalae</taxon>
        <taxon>rosids</taxon>
        <taxon>fabids</taxon>
        <taxon>Malpighiales</taxon>
        <taxon>Euphorbiaceae</taxon>
        <taxon>Acalyphoideae</taxon>
        <taxon>Acalypheae</taxon>
        <taxon>Ricinus</taxon>
    </lineage>
</organism>
<proteinExistence type="predicted"/>
<dbReference type="Gene3D" id="3.40.50.200">
    <property type="entry name" value="Peptidase S8/S53 domain"/>
    <property type="match status" value="1"/>
</dbReference>
<accession>B9TD44</accession>
<evidence type="ECO:0000259" key="1">
    <source>
        <dbReference type="Pfam" id="PF00082"/>
    </source>
</evidence>
<dbReference type="EMBL" id="EQ977867">
    <property type="protein sequence ID" value="EEF26220.1"/>
    <property type="molecule type" value="Genomic_DNA"/>
</dbReference>
<evidence type="ECO:0000313" key="2">
    <source>
        <dbReference type="EMBL" id="EEF26220.1"/>
    </source>
</evidence>
<dbReference type="Pfam" id="PF00082">
    <property type="entry name" value="Peptidase_S8"/>
    <property type="match status" value="1"/>
</dbReference>
<dbReference type="InParanoid" id="B9TD44"/>
<gene>
    <name evidence="2" type="ORF">RCOM_1927000</name>
</gene>
<reference evidence="3" key="1">
    <citation type="journal article" date="2010" name="Nat. Biotechnol.">
        <title>Draft genome sequence of the oilseed species Ricinus communis.</title>
        <authorList>
            <person name="Chan A.P."/>
            <person name="Crabtree J."/>
            <person name="Zhao Q."/>
            <person name="Lorenzi H."/>
            <person name="Orvis J."/>
            <person name="Puiu D."/>
            <person name="Melake-Berhan A."/>
            <person name="Jones K.M."/>
            <person name="Redman J."/>
            <person name="Chen G."/>
            <person name="Cahoon E.B."/>
            <person name="Gedil M."/>
            <person name="Stanke M."/>
            <person name="Haas B.J."/>
            <person name="Wortman J.R."/>
            <person name="Fraser-Liggett C.M."/>
            <person name="Ravel J."/>
            <person name="Rabinowicz P.D."/>
        </authorList>
    </citation>
    <scope>NUCLEOTIDE SEQUENCE [LARGE SCALE GENOMIC DNA]</scope>
    <source>
        <strain evidence="3">cv. Hale</strain>
    </source>
</reference>
<dbReference type="AlphaFoldDB" id="B9TD44"/>
<sequence length="590" mass="63488">MANRFIIGKGELLTYDIGAPPMFPNKVHPYTLEQAQQVLIPQIATAAAELARLPREACPFDLAVAKLQLHPAYISKSYFPRAVLRDTGLVSIGSRTIRLHPREDTRKNAPPECETTELFVAGSRSALARLPTLASQLDPNTPAGDQFRRIENFFSMTPVDRIKLFEDYDGKVFEVGLHLAPGHSSTALRDAFAIFAGQHGFTVNPKYEFPVGGMLFVAVEGPTSGLDGLAQFTLLRVVRPMPKVRSARPIARSSAVAVGCTLPLAAPLSSEPKVAILDGGLPEQHVLTPYVNHYERSDPGAADVPDYLEHGLGVTSAVLFGPIEPGGTAARPFAPVDHYRVLDARSDEEDPYELYRTLGHIEEVLLTRQYQFINLSLGPDLPYEDSDVHAWTAVLDNLLSDGETLMTVAVGNNGERDAELFLNRIQVPADSVNALSIGAANHSGAGWARAAYSAKGPGRSPGRRKPDAVAFGGCGKEYFHVLRSGRRPELAATMGTSFASPFALRTGIGVRAVLGADVDPLTIKALLLHAVDGSAECGIDEIGWGRVASEVANVVTCGDGVARIIYQGRLRPGKYLRAPIPLPTGELEGK</sequence>
<dbReference type="InterPro" id="IPR000209">
    <property type="entry name" value="Peptidase_S8/S53_dom"/>
</dbReference>
<dbReference type="GO" id="GO:0006508">
    <property type="term" value="P:proteolysis"/>
    <property type="evidence" value="ECO:0007669"/>
    <property type="project" value="InterPro"/>
</dbReference>
<feature type="domain" description="Peptidase S8/S53" evidence="1">
    <location>
        <begin position="271"/>
        <end position="536"/>
    </location>
</feature>
<dbReference type="SUPFAM" id="SSF52743">
    <property type="entry name" value="Subtilisin-like"/>
    <property type="match status" value="1"/>
</dbReference>
<keyword evidence="3" id="KW-1185">Reference proteome</keyword>
<feature type="non-terminal residue" evidence="2">
    <location>
        <position position="590"/>
    </location>
</feature>